<name>A0AA35X346_GEOBA</name>
<dbReference type="PROSITE" id="PS50092">
    <property type="entry name" value="TSP1"/>
    <property type="match status" value="1"/>
</dbReference>
<reference evidence="2" key="1">
    <citation type="submission" date="2023-03" db="EMBL/GenBank/DDBJ databases">
        <authorList>
            <person name="Steffen K."/>
            <person name="Cardenas P."/>
        </authorList>
    </citation>
    <scope>NUCLEOTIDE SEQUENCE</scope>
</reference>
<dbReference type="Proteomes" id="UP001174909">
    <property type="component" value="Unassembled WGS sequence"/>
</dbReference>
<dbReference type="EMBL" id="CASHTH010002974">
    <property type="protein sequence ID" value="CAI8038081.1"/>
    <property type="molecule type" value="Genomic_DNA"/>
</dbReference>
<feature type="signal peptide" evidence="1">
    <location>
        <begin position="1"/>
        <end position="23"/>
    </location>
</feature>
<gene>
    <name evidence="2" type="ORF">GBAR_LOCUS21229</name>
</gene>
<dbReference type="SMART" id="SM00209">
    <property type="entry name" value="TSP1"/>
    <property type="match status" value="1"/>
</dbReference>
<dbReference type="InterPro" id="IPR036383">
    <property type="entry name" value="TSP1_rpt_sf"/>
</dbReference>
<dbReference type="Pfam" id="PF00090">
    <property type="entry name" value="TSP_1"/>
    <property type="match status" value="1"/>
</dbReference>
<proteinExistence type="predicted"/>
<dbReference type="Gene3D" id="2.20.100.10">
    <property type="entry name" value="Thrombospondin type-1 (TSP1) repeat"/>
    <property type="match status" value="1"/>
</dbReference>
<evidence type="ECO:0000256" key="1">
    <source>
        <dbReference type="SAM" id="SignalP"/>
    </source>
</evidence>
<accession>A0AA35X346</accession>
<dbReference type="SUPFAM" id="SSF82895">
    <property type="entry name" value="TSP-1 type 1 repeat"/>
    <property type="match status" value="1"/>
</dbReference>
<dbReference type="AlphaFoldDB" id="A0AA35X346"/>
<keyword evidence="3" id="KW-1185">Reference proteome</keyword>
<comment type="caution">
    <text evidence="2">The sequence shown here is derived from an EMBL/GenBank/DDBJ whole genome shotgun (WGS) entry which is preliminary data.</text>
</comment>
<dbReference type="InterPro" id="IPR000884">
    <property type="entry name" value="TSP1_rpt"/>
</dbReference>
<evidence type="ECO:0000313" key="3">
    <source>
        <dbReference type="Proteomes" id="UP001174909"/>
    </source>
</evidence>
<feature type="chain" id="PRO_5041254413" evidence="1">
    <location>
        <begin position="24"/>
        <end position="216"/>
    </location>
</feature>
<sequence>MLGFILLSLVAAGIGIAQGLVKAESTPVVHGTCGSGGCYVEMEGPHGGQETRFIRLDQQISGSNDPCHIYQCTTRGVIEDRLECGPIITCQDGSQPIGFPDTCCPRCIGIGSRQHEVCSFTQWSEWGRCSVPCGGGRRACVRHPVHLSESAISIYCSGSLTEIQECNTYACPVDCKWEYGQFGECSDFVWYREKDAIPLYNAEGPERWPTLSTICS</sequence>
<evidence type="ECO:0000313" key="2">
    <source>
        <dbReference type="EMBL" id="CAI8038081.1"/>
    </source>
</evidence>
<organism evidence="2 3">
    <name type="scientific">Geodia barretti</name>
    <name type="common">Barrett's horny sponge</name>
    <dbReference type="NCBI Taxonomy" id="519541"/>
    <lineage>
        <taxon>Eukaryota</taxon>
        <taxon>Metazoa</taxon>
        <taxon>Porifera</taxon>
        <taxon>Demospongiae</taxon>
        <taxon>Heteroscleromorpha</taxon>
        <taxon>Tetractinellida</taxon>
        <taxon>Astrophorina</taxon>
        <taxon>Geodiidae</taxon>
        <taxon>Geodia</taxon>
    </lineage>
</organism>
<keyword evidence="1" id="KW-0732">Signal</keyword>
<protein>
    <submittedName>
        <fullName evidence="2">Uncharacterized protein</fullName>
    </submittedName>
</protein>